<dbReference type="FunFam" id="1.20.5.930:FF:000002">
    <property type="entry name" value="Integrin, alpha 9"/>
    <property type="match status" value="1"/>
</dbReference>
<dbReference type="GO" id="GO:0008305">
    <property type="term" value="C:integrin complex"/>
    <property type="evidence" value="ECO:0007669"/>
    <property type="project" value="TreeGrafter"/>
</dbReference>
<dbReference type="GO" id="GO:0009897">
    <property type="term" value="C:external side of plasma membrane"/>
    <property type="evidence" value="ECO:0007669"/>
    <property type="project" value="TreeGrafter"/>
</dbReference>
<dbReference type="OrthoDB" id="5317514at2759"/>
<keyword evidence="5" id="KW-0812">Transmembrane</keyword>
<keyword evidence="3 5" id="KW-0472">Membrane</keyword>
<dbReference type="GO" id="GO:0033627">
    <property type="term" value="P:cell adhesion mediated by integrin"/>
    <property type="evidence" value="ECO:0007669"/>
    <property type="project" value="TreeGrafter"/>
</dbReference>
<evidence type="ECO:0000256" key="1">
    <source>
        <dbReference type="ARBA" id="ARBA00004479"/>
    </source>
</evidence>
<dbReference type="InterPro" id="IPR048286">
    <property type="entry name" value="Integrin_alpha_Ig-like_3"/>
</dbReference>
<dbReference type="Proteomes" id="UP000288216">
    <property type="component" value="Unassembled WGS sequence"/>
</dbReference>
<evidence type="ECO:0000256" key="4">
    <source>
        <dbReference type="ARBA" id="ARBA00023180"/>
    </source>
</evidence>
<keyword evidence="4" id="KW-0325">Glycoprotein</keyword>
<accession>A0A401NV35</accession>
<dbReference type="EMBL" id="BFAA01004132">
    <property type="protein sequence ID" value="GCB64735.1"/>
    <property type="molecule type" value="Genomic_DNA"/>
</dbReference>
<protein>
    <recommendedName>
        <fullName evidence="6">Integrin alpha third immunoglobulin-like domain-containing protein</fullName>
    </recommendedName>
</protein>
<evidence type="ECO:0000256" key="3">
    <source>
        <dbReference type="ARBA" id="ARBA00023136"/>
    </source>
</evidence>
<proteinExistence type="predicted"/>
<dbReference type="Gene3D" id="2.60.40.1530">
    <property type="entry name" value="ntegrin, alpha v. Chain A, domain 4"/>
    <property type="match status" value="1"/>
</dbReference>
<comment type="subcellular location">
    <subcellularLocation>
        <location evidence="1">Membrane</location>
        <topology evidence="1">Single-pass type I membrane protein</topology>
    </subcellularLocation>
</comment>
<dbReference type="PROSITE" id="PS00242">
    <property type="entry name" value="INTEGRIN_ALPHA"/>
    <property type="match status" value="1"/>
</dbReference>
<gene>
    <name evidence="7" type="ORF">scyTo_0009858</name>
</gene>
<evidence type="ECO:0000313" key="8">
    <source>
        <dbReference type="Proteomes" id="UP000288216"/>
    </source>
</evidence>
<dbReference type="STRING" id="75743.A0A401NV35"/>
<dbReference type="PANTHER" id="PTHR23220">
    <property type="entry name" value="INTEGRIN ALPHA"/>
    <property type="match status" value="1"/>
</dbReference>
<keyword evidence="2" id="KW-0401">Integrin</keyword>
<feature type="domain" description="Integrin alpha third immunoglobulin-like" evidence="6">
    <location>
        <begin position="33"/>
        <end position="107"/>
    </location>
</feature>
<dbReference type="GO" id="GO:0007160">
    <property type="term" value="P:cell-matrix adhesion"/>
    <property type="evidence" value="ECO:0007669"/>
    <property type="project" value="TreeGrafter"/>
</dbReference>
<dbReference type="Pfam" id="PF00357">
    <property type="entry name" value="Integrin_alpha"/>
    <property type="match status" value="1"/>
</dbReference>
<dbReference type="Pfam" id="PF20806">
    <property type="entry name" value="Integrin_A_Ig_3"/>
    <property type="match status" value="1"/>
</dbReference>
<dbReference type="GO" id="GO:0005178">
    <property type="term" value="F:integrin binding"/>
    <property type="evidence" value="ECO:0007669"/>
    <property type="project" value="TreeGrafter"/>
</dbReference>
<evidence type="ECO:0000259" key="6">
    <source>
        <dbReference type="Pfam" id="PF20806"/>
    </source>
</evidence>
<feature type="transmembrane region" description="Helical" evidence="5">
    <location>
        <begin position="137"/>
        <end position="161"/>
    </location>
</feature>
<organism evidence="7 8">
    <name type="scientific">Scyliorhinus torazame</name>
    <name type="common">Cloudy catshark</name>
    <name type="synonym">Catulus torazame</name>
    <dbReference type="NCBI Taxonomy" id="75743"/>
    <lineage>
        <taxon>Eukaryota</taxon>
        <taxon>Metazoa</taxon>
        <taxon>Chordata</taxon>
        <taxon>Craniata</taxon>
        <taxon>Vertebrata</taxon>
        <taxon>Chondrichthyes</taxon>
        <taxon>Elasmobranchii</taxon>
        <taxon>Galeomorphii</taxon>
        <taxon>Galeoidea</taxon>
        <taxon>Carcharhiniformes</taxon>
        <taxon>Scyliorhinidae</taxon>
        <taxon>Scyliorhinus</taxon>
    </lineage>
</organism>
<dbReference type="GO" id="GO:0007229">
    <property type="term" value="P:integrin-mediated signaling pathway"/>
    <property type="evidence" value="ECO:0007669"/>
    <property type="project" value="UniProtKB-KW"/>
</dbReference>
<keyword evidence="5" id="KW-1133">Transmembrane helix</keyword>
<evidence type="ECO:0000256" key="2">
    <source>
        <dbReference type="ARBA" id="ARBA00023037"/>
    </source>
</evidence>
<sequence length="194" mass="22297">MPVKSPVGHEGGNCTYHRNLEPCFVPQDKENIFHTIFAFFTKSGRKVLDCDRPGRPCSIINCKLNSLVKEETRNIDVHLLLNTEILKKDSASVIQFVTRAKGMVTSEMRIVEVPGGLPEDATMVFEALHNMEPRGYVVGWIIAISLFVGILIFLLLAILLWKMGFFRRRYKEIIEAEKNRKDSEESWDWVQKDQ</sequence>
<comment type="caution">
    <text evidence="7">The sequence shown here is derived from an EMBL/GenBank/DDBJ whole genome shotgun (WGS) entry which is preliminary data.</text>
</comment>
<dbReference type="InterPro" id="IPR018184">
    <property type="entry name" value="Integrin_alpha_C_CS"/>
</dbReference>
<dbReference type="InterPro" id="IPR032695">
    <property type="entry name" value="Integrin_dom_sf"/>
</dbReference>
<dbReference type="SUPFAM" id="SSF69179">
    <property type="entry name" value="Integrin domains"/>
    <property type="match status" value="1"/>
</dbReference>
<evidence type="ECO:0000313" key="7">
    <source>
        <dbReference type="EMBL" id="GCB64735.1"/>
    </source>
</evidence>
<keyword evidence="8" id="KW-1185">Reference proteome</keyword>
<dbReference type="Gene3D" id="1.20.5.930">
    <property type="entry name" value="Bicelle-embedded integrin alpha(iib) transmembrane segment"/>
    <property type="match status" value="1"/>
</dbReference>
<name>A0A401NV35_SCYTO</name>
<dbReference type="AlphaFoldDB" id="A0A401NV35"/>
<evidence type="ECO:0000256" key="5">
    <source>
        <dbReference type="SAM" id="Phobius"/>
    </source>
</evidence>
<dbReference type="PANTHER" id="PTHR23220:SF69">
    <property type="entry name" value="INTEGRIN ALPHA-9"/>
    <property type="match status" value="1"/>
</dbReference>
<dbReference type="GO" id="GO:0098609">
    <property type="term" value="P:cell-cell adhesion"/>
    <property type="evidence" value="ECO:0007669"/>
    <property type="project" value="TreeGrafter"/>
</dbReference>
<reference evidence="7 8" key="1">
    <citation type="journal article" date="2018" name="Nat. Ecol. Evol.">
        <title>Shark genomes provide insights into elasmobranch evolution and the origin of vertebrates.</title>
        <authorList>
            <person name="Hara Y"/>
            <person name="Yamaguchi K"/>
            <person name="Onimaru K"/>
            <person name="Kadota M"/>
            <person name="Koyanagi M"/>
            <person name="Keeley SD"/>
            <person name="Tatsumi K"/>
            <person name="Tanaka K"/>
            <person name="Motone F"/>
            <person name="Kageyama Y"/>
            <person name="Nozu R"/>
            <person name="Adachi N"/>
            <person name="Nishimura O"/>
            <person name="Nakagawa R"/>
            <person name="Tanegashima C"/>
            <person name="Kiyatake I"/>
            <person name="Matsumoto R"/>
            <person name="Murakumo K"/>
            <person name="Nishida K"/>
            <person name="Terakita A"/>
            <person name="Kuratani S"/>
            <person name="Sato K"/>
            <person name="Hyodo S Kuraku.S."/>
        </authorList>
    </citation>
    <scope>NUCLEOTIDE SEQUENCE [LARGE SCALE GENOMIC DNA]</scope>
</reference>